<dbReference type="SUPFAM" id="SSF50978">
    <property type="entry name" value="WD40 repeat-like"/>
    <property type="match status" value="1"/>
</dbReference>
<sequence>MGGGQKGSKSELITYIFLPFQSKWFYVGTEKGNIHVVNIECFTLSGYIINWNKAIEVSRKTHPGSVVHISDNPQDPSKLLIGFESGQIVLWDLRLKTAEARWNSPEPLKSISWHHEGKQFICSHADGSLTTWNSRQGTKPVSVTFPHAKANKDGKLESCKPIQKVEWKSSRNTGEAYIIFSGGLPHDRAGRTPSISVVHGKTTTVLEMEQNVIDFITLCENPYSNDFQDPYAIIVLLNNDLVAIDLLTPGYPCFENPYPMDIHESPVTCCTYLADCPSDLIPAFYSVGSRIQKKTGFSEKEWPIGGGEWIPTSCSYNEIILTGHADGSVKFWDASAGTLQILYKLKSAKIFEKPRVKSSDGSGAPEEDPFAIQLISLCPESRKLCIAGTSGHVVVFKFKKLESTSETHVLEIPISYDSAEEVEFSPDHEYPARPHLSSATKGDSGDGDSKKSSQEIVFPLKVKTGPQKKQPGFQAHIICLTPWINGEPPGPITALTINSSYGLMAYGNDAGLVIVDIVQKICLISMGTPDLYGNADPYQRAPRSPKRPGPVENFPEDRCRSPTADQTPNSSLLVPPVPDVTVISLTSPALNAMQEWNKDSEEMGKFSHTSDGGNHNTSSSQVSSPTGENVEESEDCGGTVTESSVSSHVESSTSHAEPAITSLHSLTTKVTIARKASQTWKGFSLKKQLNRVKKNSLLSNKEKICTPSSHSGNLSPTEESSSSSDHHHHQHRKESDSHEFDDVSYVENNYHHYSNSEKNVDDRTLEETCTPDDAKGDDPKLRRLNRPIDLPLFDNDGRPALPEGSATEATDNNRRLTAFVRKSSNSSFQ</sequence>
<feature type="domain" description="Lethal giant larvae homologue 2" evidence="6">
    <location>
        <begin position="156"/>
        <end position="252"/>
    </location>
</feature>
<feature type="compositionally biased region" description="Polar residues" evidence="5">
    <location>
        <begin position="563"/>
        <end position="572"/>
    </location>
</feature>
<comment type="similarity">
    <text evidence="1">Belongs to the WD repeat L(2)GL family.</text>
</comment>
<dbReference type="InParanoid" id="E0VHK3"/>
<dbReference type="InterPro" id="IPR000664">
    <property type="entry name" value="Lethal2_giant"/>
</dbReference>
<dbReference type="InterPro" id="IPR036322">
    <property type="entry name" value="WD40_repeat_dom_sf"/>
</dbReference>
<dbReference type="GO" id="GO:0005886">
    <property type="term" value="C:plasma membrane"/>
    <property type="evidence" value="ECO:0007669"/>
    <property type="project" value="TreeGrafter"/>
</dbReference>
<dbReference type="PANTHER" id="PTHR10241:SF25">
    <property type="entry name" value="TOMOSYN, ISOFORM C"/>
    <property type="match status" value="1"/>
</dbReference>
<dbReference type="Proteomes" id="UP000009046">
    <property type="component" value="Unassembled WGS sequence"/>
</dbReference>
<dbReference type="InterPro" id="IPR015943">
    <property type="entry name" value="WD40/YVTN_repeat-like_dom_sf"/>
</dbReference>
<dbReference type="SMART" id="SM00320">
    <property type="entry name" value="WD40"/>
    <property type="match status" value="4"/>
</dbReference>
<dbReference type="GO" id="GO:0019905">
    <property type="term" value="F:syntaxin binding"/>
    <property type="evidence" value="ECO:0007669"/>
    <property type="project" value="TreeGrafter"/>
</dbReference>
<protein>
    <submittedName>
        <fullName evidence="7 8">Tomosyn, putative</fullName>
    </submittedName>
</protein>
<feature type="region of interest" description="Disordered" evidence="5">
    <location>
        <begin position="428"/>
        <end position="452"/>
    </location>
</feature>
<feature type="region of interest" description="Disordered" evidence="5">
    <location>
        <begin position="533"/>
        <end position="576"/>
    </location>
</feature>
<feature type="compositionally biased region" description="Basic and acidic residues" evidence="5">
    <location>
        <begin position="443"/>
        <end position="452"/>
    </location>
</feature>
<dbReference type="RefSeq" id="XP_002425627.1">
    <property type="nucleotide sequence ID" value="XM_002425582.1"/>
</dbReference>
<name>E0VHK3_PEDHC</name>
<dbReference type="InterPro" id="IPR013577">
    <property type="entry name" value="LLGL2"/>
</dbReference>
<dbReference type="EMBL" id="AAZO01002448">
    <property type="status" value="NOT_ANNOTATED_CDS"/>
    <property type="molecule type" value="Genomic_DNA"/>
</dbReference>
<dbReference type="EMBL" id="DS235171">
    <property type="protein sequence ID" value="EEB12889.1"/>
    <property type="molecule type" value="Genomic_DNA"/>
</dbReference>
<dbReference type="GeneID" id="8237432"/>
<gene>
    <name evidence="8" type="primary">8237432</name>
    <name evidence="7" type="ORF">Phum_PHUM212560</name>
</gene>
<dbReference type="AlphaFoldDB" id="E0VHK3"/>
<dbReference type="PANTHER" id="PTHR10241">
    <property type="entry name" value="LETHAL 2 GIANT LARVAE PROTEIN"/>
    <property type="match status" value="1"/>
</dbReference>
<keyword evidence="3" id="KW-0853">WD repeat</keyword>
<proteinExistence type="inferred from homology"/>
<dbReference type="VEuPathDB" id="VectorBase:PHUM212560"/>
<reference evidence="7" key="1">
    <citation type="submission" date="2007-04" db="EMBL/GenBank/DDBJ databases">
        <title>Annotation of Pediculus humanus corporis strain USDA.</title>
        <authorList>
            <person name="Kirkness E."/>
            <person name="Hannick L."/>
            <person name="Hass B."/>
            <person name="Bruggner R."/>
            <person name="Lawson D."/>
            <person name="Bidwell S."/>
            <person name="Joardar V."/>
            <person name="Caler E."/>
            <person name="Walenz B."/>
            <person name="Inman J."/>
            <person name="Schobel S."/>
            <person name="Galinsky K."/>
            <person name="Amedeo P."/>
            <person name="Strausberg R."/>
        </authorList>
    </citation>
    <scope>NUCLEOTIDE SEQUENCE</scope>
    <source>
        <strain evidence="7">USDA</strain>
    </source>
</reference>
<evidence type="ECO:0000313" key="9">
    <source>
        <dbReference type="Proteomes" id="UP000009046"/>
    </source>
</evidence>
<dbReference type="GO" id="GO:0005096">
    <property type="term" value="F:GTPase activator activity"/>
    <property type="evidence" value="ECO:0007669"/>
    <property type="project" value="TreeGrafter"/>
</dbReference>
<dbReference type="GO" id="GO:0006887">
    <property type="term" value="P:exocytosis"/>
    <property type="evidence" value="ECO:0007669"/>
    <property type="project" value="UniProtKB-KW"/>
</dbReference>
<feature type="region of interest" description="Disordered" evidence="5">
    <location>
        <begin position="753"/>
        <end position="815"/>
    </location>
</feature>
<evidence type="ECO:0000256" key="5">
    <source>
        <dbReference type="SAM" id="MobiDB-lite"/>
    </source>
</evidence>
<dbReference type="KEGG" id="phu:Phum_PHUM212560"/>
<dbReference type="Pfam" id="PF08366">
    <property type="entry name" value="LLGL"/>
    <property type="match status" value="1"/>
</dbReference>
<feature type="compositionally biased region" description="Low complexity" evidence="5">
    <location>
        <begin position="639"/>
        <end position="655"/>
    </location>
</feature>
<evidence type="ECO:0000313" key="8">
    <source>
        <dbReference type="EnsemblMetazoa" id="PHUM212560-PA"/>
    </source>
</evidence>
<feature type="region of interest" description="Disordered" evidence="5">
    <location>
        <begin position="700"/>
        <end position="740"/>
    </location>
</feature>
<evidence type="ECO:0000256" key="1">
    <source>
        <dbReference type="ARBA" id="ARBA00008070"/>
    </source>
</evidence>
<evidence type="ECO:0000313" key="7">
    <source>
        <dbReference type="EMBL" id="EEB12889.1"/>
    </source>
</evidence>
<reference evidence="8" key="3">
    <citation type="submission" date="2020-05" db="UniProtKB">
        <authorList>
            <consortium name="EnsemblMetazoa"/>
        </authorList>
    </citation>
    <scope>IDENTIFICATION</scope>
    <source>
        <strain evidence="8">USDA</strain>
    </source>
</reference>
<dbReference type="HOGENOM" id="CLU_342057_0_0_1"/>
<dbReference type="InterPro" id="IPR001680">
    <property type="entry name" value="WD40_rpt"/>
</dbReference>
<feature type="compositionally biased region" description="Polar residues" evidence="5">
    <location>
        <begin position="607"/>
        <end position="627"/>
    </location>
</feature>
<accession>E0VHK3</accession>
<feature type="compositionally biased region" description="Basic and acidic residues" evidence="5">
    <location>
        <begin position="754"/>
        <end position="781"/>
    </location>
</feature>
<dbReference type="GO" id="GO:0006893">
    <property type="term" value="P:Golgi to plasma membrane transport"/>
    <property type="evidence" value="ECO:0007669"/>
    <property type="project" value="TreeGrafter"/>
</dbReference>
<evidence type="ECO:0000256" key="3">
    <source>
        <dbReference type="ARBA" id="ARBA00022574"/>
    </source>
</evidence>
<dbReference type="GO" id="GO:0031201">
    <property type="term" value="C:SNARE complex"/>
    <property type="evidence" value="ECO:0007669"/>
    <property type="project" value="TreeGrafter"/>
</dbReference>
<dbReference type="STRING" id="121224.E0VHK3"/>
<keyword evidence="4" id="KW-0677">Repeat</keyword>
<dbReference type="GO" id="GO:0045159">
    <property type="term" value="F:myosin II binding"/>
    <property type="evidence" value="ECO:0007669"/>
    <property type="project" value="TreeGrafter"/>
</dbReference>
<evidence type="ECO:0000256" key="4">
    <source>
        <dbReference type="ARBA" id="ARBA00022737"/>
    </source>
</evidence>
<dbReference type="EnsemblMetazoa" id="PHUM212560-RA">
    <property type="protein sequence ID" value="PHUM212560-PA"/>
    <property type="gene ID" value="PHUM212560"/>
</dbReference>
<dbReference type="OrthoDB" id="19944at2759"/>
<organism>
    <name type="scientific">Pediculus humanus subsp. corporis</name>
    <name type="common">Body louse</name>
    <dbReference type="NCBI Taxonomy" id="121224"/>
    <lineage>
        <taxon>Eukaryota</taxon>
        <taxon>Metazoa</taxon>
        <taxon>Ecdysozoa</taxon>
        <taxon>Arthropoda</taxon>
        <taxon>Hexapoda</taxon>
        <taxon>Insecta</taxon>
        <taxon>Pterygota</taxon>
        <taxon>Neoptera</taxon>
        <taxon>Paraneoptera</taxon>
        <taxon>Psocodea</taxon>
        <taxon>Troctomorpha</taxon>
        <taxon>Phthiraptera</taxon>
        <taxon>Anoplura</taxon>
        <taxon>Pediculidae</taxon>
        <taxon>Pediculus</taxon>
    </lineage>
</organism>
<reference evidence="7" key="2">
    <citation type="submission" date="2007-04" db="EMBL/GenBank/DDBJ databases">
        <title>The genome of the human body louse.</title>
        <authorList>
            <consortium name="The Human Body Louse Genome Consortium"/>
            <person name="Kirkness E."/>
            <person name="Walenz B."/>
            <person name="Hass B."/>
            <person name="Bruggner R."/>
            <person name="Strausberg R."/>
        </authorList>
    </citation>
    <scope>NUCLEOTIDE SEQUENCE</scope>
    <source>
        <strain evidence="7">USDA</strain>
    </source>
</reference>
<feature type="compositionally biased region" description="Polar residues" evidence="5">
    <location>
        <begin position="706"/>
        <end position="717"/>
    </location>
</feature>
<feature type="region of interest" description="Disordered" evidence="5">
    <location>
        <begin position="603"/>
        <end position="660"/>
    </location>
</feature>
<evidence type="ECO:0000259" key="6">
    <source>
        <dbReference type="Pfam" id="PF08366"/>
    </source>
</evidence>
<dbReference type="PRINTS" id="PR00962">
    <property type="entry name" value="LETHAL2GIANT"/>
</dbReference>
<evidence type="ECO:0000256" key="2">
    <source>
        <dbReference type="ARBA" id="ARBA00022483"/>
    </source>
</evidence>
<dbReference type="eggNOG" id="KOG1983">
    <property type="taxonomic scope" value="Eukaryota"/>
</dbReference>
<keyword evidence="2" id="KW-0268">Exocytosis</keyword>
<dbReference type="Gene3D" id="2.130.10.10">
    <property type="entry name" value="YVTN repeat-like/Quinoprotein amine dehydrogenase"/>
    <property type="match status" value="2"/>
</dbReference>
<keyword evidence="9" id="KW-1185">Reference proteome</keyword>
<dbReference type="CTD" id="8237432"/>